<dbReference type="AlphaFoldDB" id="A0AAD3E0D9"/>
<proteinExistence type="predicted"/>
<organism evidence="1 2">
    <name type="scientific">Astrephomene gubernaculifera</name>
    <dbReference type="NCBI Taxonomy" id="47775"/>
    <lineage>
        <taxon>Eukaryota</taxon>
        <taxon>Viridiplantae</taxon>
        <taxon>Chlorophyta</taxon>
        <taxon>core chlorophytes</taxon>
        <taxon>Chlorophyceae</taxon>
        <taxon>CS clade</taxon>
        <taxon>Chlamydomonadales</taxon>
        <taxon>Astrephomenaceae</taxon>
        <taxon>Astrephomene</taxon>
    </lineage>
</organism>
<keyword evidence="2" id="KW-1185">Reference proteome</keyword>
<evidence type="ECO:0000313" key="2">
    <source>
        <dbReference type="Proteomes" id="UP001054857"/>
    </source>
</evidence>
<accession>A0AAD3E0D9</accession>
<name>A0AAD3E0D9_9CHLO</name>
<dbReference type="Proteomes" id="UP001054857">
    <property type="component" value="Unassembled WGS sequence"/>
</dbReference>
<protein>
    <submittedName>
        <fullName evidence="1">Uncharacterized protein</fullName>
    </submittedName>
</protein>
<evidence type="ECO:0000313" key="1">
    <source>
        <dbReference type="EMBL" id="GFR50334.1"/>
    </source>
</evidence>
<dbReference type="EMBL" id="BMAR01000037">
    <property type="protein sequence ID" value="GFR50334.1"/>
    <property type="molecule type" value="Genomic_DNA"/>
</dbReference>
<gene>
    <name evidence="1" type="ORF">Agub_g12542</name>
</gene>
<comment type="caution">
    <text evidence="1">The sequence shown here is derived from an EMBL/GenBank/DDBJ whole genome shotgun (WGS) entry which is preliminary data.</text>
</comment>
<sequence>MQQLVSKRGVSAAPMRRSASSKLIVQASVSAETPAFKLPAKAPLPKDAEGVKAFIAKSHEMHGQGRCMYFSLTGAGRRATAGTYLAHADPVDWNVMSTASMDSYNIFS</sequence>
<reference evidence="1 2" key="1">
    <citation type="journal article" date="2021" name="Sci. Rep.">
        <title>Genome sequencing of the multicellular alga Astrephomene provides insights into convergent evolution of germ-soma differentiation.</title>
        <authorList>
            <person name="Yamashita S."/>
            <person name="Yamamoto K."/>
            <person name="Matsuzaki R."/>
            <person name="Suzuki S."/>
            <person name="Yamaguchi H."/>
            <person name="Hirooka S."/>
            <person name="Minakuchi Y."/>
            <person name="Miyagishima S."/>
            <person name="Kawachi M."/>
            <person name="Toyoda A."/>
            <person name="Nozaki H."/>
        </authorList>
    </citation>
    <scope>NUCLEOTIDE SEQUENCE [LARGE SCALE GENOMIC DNA]</scope>
    <source>
        <strain evidence="1 2">NIES-4017</strain>
    </source>
</reference>